<feature type="binding site" evidence="9">
    <location>
        <position position="9"/>
    </location>
    <ligand>
        <name>substrate</name>
    </ligand>
</feature>
<dbReference type="UniPathway" id="UPA00241">
    <property type="reaction ID" value="UER00355"/>
</dbReference>
<dbReference type="InterPro" id="IPR014729">
    <property type="entry name" value="Rossmann-like_a/b/a_fold"/>
</dbReference>
<feature type="site" description="Transition state stabilizer" evidence="9">
    <location>
        <position position="17"/>
    </location>
</feature>
<dbReference type="PANTHER" id="PTHR21342:SF1">
    <property type="entry name" value="PHOSPHOPANTETHEINE ADENYLYLTRANSFERASE"/>
    <property type="match status" value="1"/>
</dbReference>
<feature type="binding site" evidence="9">
    <location>
        <position position="87"/>
    </location>
    <ligand>
        <name>substrate</name>
    </ligand>
</feature>
<evidence type="ECO:0000256" key="7">
    <source>
        <dbReference type="ARBA" id="ARBA00022993"/>
    </source>
</evidence>
<dbReference type="RefSeq" id="WP_013139665.1">
    <property type="nucleotide sequence ID" value="NC_014168.1"/>
</dbReference>
<dbReference type="EMBL" id="CP001958">
    <property type="protein sequence ID" value="ADG99216.1"/>
    <property type="molecule type" value="Genomic_DNA"/>
</dbReference>
<evidence type="ECO:0000256" key="9">
    <source>
        <dbReference type="HAMAP-Rule" id="MF_00151"/>
    </source>
</evidence>
<dbReference type="GO" id="GO:0005524">
    <property type="term" value="F:ATP binding"/>
    <property type="evidence" value="ECO:0007669"/>
    <property type="project" value="UniProtKB-KW"/>
</dbReference>
<comment type="subcellular location">
    <subcellularLocation>
        <location evidence="9">Cytoplasm</location>
    </subcellularLocation>
</comment>
<keyword evidence="1 9" id="KW-0963">Cytoplasm</keyword>
<keyword evidence="7 9" id="KW-0173">Coenzyme A biosynthesis</keyword>
<evidence type="ECO:0000313" key="11">
    <source>
        <dbReference type="EMBL" id="ADG99216.1"/>
    </source>
</evidence>
<dbReference type="OrthoDB" id="9806661at2"/>
<dbReference type="EC" id="2.7.7.3" evidence="9"/>
<dbReference type="HOGENOM" id="CLU_100149_0_1_11"/>
<dbReference type="InterPro" id="IPR001980">
    <property type="entry name" value="PPAT"/>
</dbReference>
<dbReference type="Proteomes" id="UP000002247">
    <property type="component" value="Chromosome"/>
</dbReference>
<accession>D6ZD29</accession>
<dbReference type="PRINTS" id="PR01020">
    <property type="entry name" value="LPSBIOSNTHSS"/>
</dbReference>
<feature type="binding site" evidence="9">
    <location>
        <begin position="88"/>
        <end position="90"/>
    </location>
    <ligand>
        <name>ATP</name>
        <dbReference type="ChEBI" id="CHEBI:30616"/>
    </ligand>
</feature>
<dbReference type="InterPro" id="IPR004821">
    <property type="entry name" value="Cyt_trans-like"/>
</dbReference>
<comment type="cofactor">
    <cofactor evidence="9">
        <name>Mg(2+)</name>
        <dbReference type="ChEBI" id="CHEBI:18420"/>
    </cofactor>
</comment>
<dbReference type="GO" id="GO:0015937">
    <property type="term" value="P:coenzyme A biosynthetic process"/>
    <property type="evidence" value="ECO:0007669"/>
    <property type="project" value="UniProtKB-UniRule"/>
</dbReference>
<dbReference type="GO" id="GO:0005737">
    <property type="term" value="C:cytoplasm"/>
    <property type="evidence" value="ECO:0007669"/>
    <property type="project" value="UniProtKB-SubCell"/>
</dbReference>
<keyword evidence="4 9" id="KW-0547">Nucleotide-binding</keyword>
<sequence>MGHAIYPGTFDPITLGHLDVIGRAAKHFDRLTVVVMTNPKKQTLFSSDERMELIREATASFAHVDVEAWEGLLVSGAKRRGVKAIVKGLRTSIDFEYEIAMAQMNHHLAEVDTFFVATSPEFSYISSSLIKEVAGHGGAVGEFVPECVGAKLLAKLSARG</sequence>
<keyword evidence="5 9" id="KW-0067">ATP-binding</keyword>
<dbReference type="PANTHER" id="PTHR21342">
    <property type="entry name" value="PHOSPHOPANTETHEINE ADENYLYLTRANSFERASE"/>
    <property type="match status" value="1"/>
</dbReference>
<comment type="similarity">
    <text evidence="9">Belongs to the bacterial CoaD family.</text>
</comment>
<dbReference type="GO" id="GO:0004595">
    <property type="term" value="F:pantetheine-phosphate adenylyltransferase activity"/>
    <property type="evidence" value="ECO:0007669"/>
    <property type="project" value="UniProtKB-UniRule"/>
</dbReference>
<dbReference type="KEGG" id="srt:Srot_2784"/>
<dbReference type="AlphaFoldDB" id="D6ZD29"/>
<keyword evidence="2 9" id="KW-0808">Transferase</keyword>
<feature type="binding site" evidence="9">
    <location>
        <begin position="9"/>
        <end position="10"/>
    </location>
    <ligand>
        <name>ATP</name>
        <dbReference type="ChEBI" id="CHEBI:30616"/>
    </ligand>
</feature>
<feature type="binding site" evidence="9">
    <location>
        <position position="17"/>
    </location>
    <ligand>
        <name>ATP</name>
        <dbReference type="ChEBI" id="CHEBI:30616"/>
    </ligand>
</feature>
<evidence type="ECO:0000256" key="4">
    <source>
        <dbReference type="ARBA" id="ARBA00022741"/>
    </source>
</evidence>
<dbReference type="SUPFAM" id="SSF52374">
    <property type="entry name" value="Nucleotidylyl transferase"/>
    <property type="match status" value="1"/>
</dbReference>
<dbReference type="NCBIfam" id="TIGR01510">
    <property type="entry name" value="coaD_prev_kdtB"/>
    <property type="match status" value="1"/>
</dbReference>
<dbReference type="eggNOG" id="COG0669">
    <property type="taxonomic scope" value="Bacteria"/>
</dbReference>
<name>D6ZD29_SEGRD</name>
<feature type="domain" description="Cytidyltransferase-like" evidence="10">
    <location>
        <begin position="5"/>
        <end position="132"/>
    </location>
</feature>
<dbReference type="STRING" id="640132.Srot_2784"/>
<organism evidence="11 12">
    <name type="scientific">Segniliparus rotundus (strain ATCC BAA-972 / CDC 1076 / CIP 108378 / DSM 44985 / JCM 13578)</name>
    <dbReference type="NCBI Taxonomy" id="640132"/>
    <lineage>
        <taxon>Bacteria</taxon>
        <taxon>Bacillati</taxon>
        <taxon>Actinomycetota</taxon>
        <taxon>Actinomycetes</taxon>
        <taxon>Mycobacteriales</taxon>
        <taxon>Segniliparaceae</taxon>
        <taxon>Segniliparus</taxon>
    </lineage>
</organism>
<evidence type="ECO:0000256" key="3">
    <source>
        <dbReference type="ARBA" id="ARBA00022695"/>
    </source>
</evidence>
<evidence type="ECO:0000256" key="8">
    <source>
        <dbReference type="ARBA" id="ARBA00029346"/>
    </source>
</evidence>
<dbReference type="HAMAP" id="MF_00151">
    <property type="entry name" value="PPAT_bact"/>
    <property type="match status" value="1"/>
</dbReference>
<feature type="binding site" evidence="9">
    <location>
        <begin position="122"/>
        <end position="128"/>
    </location>
    <ligand>
        <name>ATP</name>
        <dbReference type="ChEBI" id="CHEBI:30616"/>
    </ligand>
</feature>
<dbReference type="Pfam" id="PF01467">
    <property type="entry name" value="CTP_transf_like"/>
    <property type="match status" value="1"/>
</dbReference>
<comment type="pathway">
    <text evidence="9">Cofactor biosynthesis; coenzyme A biosynthesis; CoA from (R)-pantothenate: step 4/5.</text>
</comment>
<reference evidence="11 12" key="1">
    <citation type="journal article" date="2010" name="Stand. Genomic Sci.">
        <title>Complete genome sequence of Segniliparus rotundus type strain (CDC 1076).</title>
        <authorList>
            <person name="Sikorski J."/>
            <person name="Lapidus A."/>
            <person name="Copeland A."/>
            <person name="Misra M."/>
            <person name="Glavina Del Rio T."/>
            <person name="Nolan M."/>
            <person name="Lucas S."/>
            <person name="Chen F."/>
            <person name="Tice H."/>
            <person name="Cheng J.F."/>
            <person name="Jando M."/>
            <person name="Schneider S."/>
            <person name="Bruce D."/>
            <person name="Goodwin L."/>
            <person name="Pitluck S."/>
            <person name="Liolios K."/>
            <person name="Mikhailova N."/>
            <person name="Pati A."/>
            <person name="Ivanova N."/>
            <person name="Mavromatis K."/>
            <person name="Chen A."/>
            <person name="Palaniappan K."/>
            <person name="Chertkov O."/>
            <person name="Land M."/>
            <person name="Hauser L."/>
            <person name="Chang Y.J."/>
            <person name="Jeffries C.D."/>
            <person name="Brettin T."/>
            <person name="Detter J.C."/>
            <person name="Han C."/>
            <person name="Rohde M."/>
            <person name="Goker M."/>
            <person name="Bristow J."/>
            <person name="Eisen J.A."/>
            <person name="Markowitz V."/>
            <person name="Hugenholtz P."/>
            <person name="Kyrpides N.C."/>
            <person name="Klenk H.P."/>
        </authorList>
    </citation>
    <scope>NUCLEOTIDE SEQUENCE [LARGE SCALE GENOMIC DNA]</scope>
    <source>
        <strain evidence="12">ATCC BAA-972 / CDC 1076 / CIP 108378 / DSM 44985 / JCM 13578</strain>
    </source>
</reference>
<evidence type="ECO:0000313" key="12">
    <source>
        <dbReference type="Proteomes" id="UP000002247"/>
    </source>
</evidence>
<feature type="binding site" evidence="9">
    <location>
        <position position="98"/>
    </location>
    <ligand>
        <name>ATP</name>
        <dbReference type="ChEBI" id="CHEBI:30616"/>
    </ligand>
</feature>
<evidence type="ECO:0000259" key="10">
    <source>
        <dbReference type="Pfam" id="PF01467"/>
    </source>
</evidence>
<evidence type="ECO:0000256" key="2">
    <source>
        <dbReference type="ARBA" id="ARBA00022679"/>
    </source>
</evidence>
<comment type="catalytic activity">
    <reaction evidence="8 9">
        <text>(R)-4'-phosphopantetheine + ATP + H(+) = 3'-dephospho-CoA + diphosphate</text>
        <dbReference type="Rhea" id="RHEA:19801"/>
        <dbReference type="ChEBI" id="CHEBI:15378"/>
        <dbReference type="ChEBI" id="CHEBI:30616"/>
        <dbReference type="ChEBI" id="CHEBI:33019"/>
        <dbReference type="ChEBI" id="CHEBI:57328"/>
        <dbReference type="ChEBI" id="CHEBI:61723"/>
        <dbReference type="EC" id="2.7.7.3"/>
    </reaction>
</comment>
<dbReference type="CDD" id="cd02163">
    <property type="entry name" value="PPAT"/>
    <property type="match status" value="1"/>
</dbReference>
<keyword evidence="12" id="KW-1185">Reference proteome</keyword>
<keyword evidence="3 9" id="KW-0548">Nucleotidyltransferase</keyword>
<evidence type="ECO:0000256" key="1">
    <source>
        <dbReference type="ARBA" id="ARBA00022490"/>
    </source>
</evidence>
<evidence type="ECO:0000256" key="5">
    <source>
        <dbReference type="ARBA" id="ARBA00022840"/>
    </source>
</evidence>
<feature type="binding site" evidence="9">
    <location>
        <position position="73"/>
    </location>
    <ligand>
        <name>substrate</name>
    </ligand>
</feature>
<keyword evidence="6 9" id="KW-0460">Magnesium</keyword>
<comment type="subunit">
    <text evidence="9">Homohexamer.</text>
</comment>
<feature type="binding site" evidence="9">
    <location>
        <position position="41"/>
    </location>
    <ligand>
        <name>substrate</name>
    </ligand>
</feature>
<evidence type="ECO:0000256" key="6">
    <source>
        <dbReference type="ARBA" id="ARBA00022842"/>
    </source>
</evidence>
<protein>
    <recommendedName>
        <fullName evidence="9">Phosphopantetheine adenylyltransferase</fullName>
        <ecNumber evidence="9">2.7.7.3</ecNumber>
    </recommendedName>
    <alternativeName>
        <fullName evidence="9">Dephospho-CoA pyrophosphorylase</fullName>
    </alternativeName>
    <alternativeName>
        <fullName evidence="9">Pantetheine-phosphate adenylyltransferase</fullName>
        <shortName evidence="9">PPAT</shortName>
    </alternativeName>
</protein>
<dbReference type="NCBIfam" id="TIGR00125">
    <property type="entry name" value="cyt_tran_rel"/>
    <property type="match status" value="1"/>
</dbReference>
<proteinExistence type="inferred from homology"/>
<dbReference type="Gene3D" id="3.40.50.620">
    <property type="entry name" value="HUPs"/>
    <property type="match status" value="1"/>
</dbReference>
<gene>
    <name evidence="9" type="primary">coaD</name>
    <name evidence="11" type="ordered locus">Srot_2784</name>
</gene>
<comment type="function">
    <text evidence="9">Reversibly transfers an adenylyl group from ATP to 4'-phosphopantetheine, yielding dephospho-CoA (dPCoA) and pyrophosphate.</text>
</comment>